<dbReference type="EMBL" id="KQ235246">
    <property type="protein sequence ID" value="KNA01617.1"/>
    <property type="molecule type" value="Genomic_DNA"/>
</dbReference>
<evidence type="ECO:0008006" key="4">
    <source>
        <dbReference type="Google" id="ProtNLM"/>
    </source>
</evidence>
<dbReference type="OrthoDB" id="10397203at2759"/>
<name>A0A0J9U101_PLAVI</name>
<evidence type="ECO:0000313" key="3">
    <source>
        <dbReference type="Proteomes" id="UP000053239"/>
    </source>
</evidence>
<dbReference type="AlphaFoldDB" id="A0A0J9U101"/>
<evidence type="ECO:0000256" key="1">
    <source>
        <dbReference type="SAM" id="MobiDB-lite"/>
    </source>
</evidence>
<evidence type="ECO:0000313" key="2">
    <source>
        <dbReference type="EMBL" id="KNA01617.1"/>
    </source>
</evidence>
<dbReference type="Proteomes" id="UP000053239">
    <property type="component" value="Unassembled WGS sequence"/>
</dbReference>
<reference evidence="2 3" key="1">
    <citation type="submission" date="2011-09" db="EMBL/GenBank/DDBJ databases">
        <title>The Genome Sequence of Plasmodium vivax North Korean.</title>
        <authorList>
            <consortium name="The Broad Institute Genome Sequencing Platform"/>
            <consortium name="The Broad Institute Genome Sequencing Center for Infectious Disease"/>
            <person name="Neafsey D."/>
            <person name="Carlton J."/>
            <person name="Barnwell J."/>
            <person name="Collins W."/>
            <person name="Escalante A."/>
            <person name="Mullikin J."/>
            <person name="Saul A."/>
            <person name="Guigo R."/>
            <person name="Camara F."/>
            <person name="Young S.K."/>
            <person name="Zeng Q."/>
            <person name="Gargeya S."/>
            <person name="Fitzgerald M."/>
            <person name="Haas B."/>
            <person name="Abouelleil A."/>
            <person name="Alvarado L."/>
            <person name="Arachchi H.M."/>
            <person name="Berlin A."/>
            <person name="Brown A."/>
            <person name="Chapman S.B."/>
            <person name="Chen Z."/>
            <person name="Dunbar C."/>
            <person name="Freedman E."/>
            <person name="Gearin G."/>
            <person name="Gellesch M."/>
            <person name="Goldberg J."/>
            <person name="Griggs A."/>
            <person name="Gujja S."/>
            <person name="Heiman D."/>
            <person name="Howarth C."/>
            <person name="Larson L."/>
            <person name="Lui A."/>
            <person name="MacDonald P.J.P."/>
            <person name="Montmayeur A."/>
            <person name="Murphy C."/>
            <person name="Neiman D."/>
            <person name="Pearson M."/>
            <person name="Priest M."/>
            <person name="Roberts A."/>
            <person name="Saif S."/>
            <person name="Shea T."/>
            <person name="Shenoy N."/>
            <person name="Sisk P."/>
            <person name="Stolte C."/>
            <person name="Sykes S."/>
            <person name="Wortman J."/>
            <person name="Nusbaum C."/>
            <person name="Birren B."/>
        </authorList>
    </citation>
    <scope>NUCLEOTIDE SEQUENCE [LARGE SCALE GENOMIC DNA]</scope>
    <source>
        <strain evidence="2 3">North Korean</strain>
    </source>
</reference>
<sequence length="398" mass="45272">MRQETETGKKILEEFIDSSTENKVFVKKYDKLFDNVTKRFGGNSLLMDYGYSVCCPYINYWLNYTIVHERNDLRENNLDVFKKFADFYARKTSGIYHKDNSCEKYITPLYDNNYKINEILYKMYDMFNQITEQYTNSQTDKICSNYGWINLHYKYLKENYASNTDLNAKLDDFLNVINKSEKSIKKICDYEIQPPVSRLEVSKGAPDTRSMHRQMSGTSGELVSHTPKESEDPVTQTEPDGHSKVLAEPEVAEPGAVESHTKESAQLEATVLQPEVVQSQKVELLKAPLRERLEKVGSGARLLPGLRYQNEDTFGESLGRRDGEKGNPAYGLRNTEFGYANAGEQLSTTEGDPKGFLTNVQDTFFSIVKDVEPGPVLGVSGGMGALFLLFKVFKNLKI</sequence>
<accession>A0A0J9U101</accession>
<gene>
    <name evidence="2" type="ORF">PVNG_06006</name>
</gene>
<feature type="region of interest" description="Disordered" evidence="1">
    <location>
        <begin position="201"/>
        <end position="244"/>
    </location>
</feature>
<proteinExistence type="predicted"/>
<organism evidence="2 3">
    <name type="scientific">Plasmodium vivax North Korean</name>
    <dbReference type="NCBI Taxonomy" id="1035514"/>
    <lineage>
        <taxon>Eukaryota</taxon>
        <taxon>Sar</taxon>
        <taxon>Alveolata</taxon>
        <taxon>Apicomplexa</taxon>
        <taxon>Aconoidasida</taxon>
        <taxon>Haemosporida</taxon>
        <taxon>Plasmodiidae</taxon>
        <taxon>Plasmodium</taxon>
        <taxon>Plasmodium (Plasmodium)</taxon>
    </lineage>
</organism>
<protein>
    <recommendedName>
        <fullName evidence="4">VIR protein</fullName>
    </recommendedName>
</protein>